<dbReference type="InterPro" id="IPR036390">
    <property type="entry name" value="WH_DNA-bd_sf"/>
</dbReference>
<accession>A0A1M5KXR4</accession>
<evidence type="ECO:0000256" key="1">
    <source>
        <dbReference type="ARBA" id="ARBA00023015"/>
    </source>
</evidence>
<evidence type="ECO:0000256" key="2">
    <source>
        <dbReference type="ARBA" id="ARBA00023125"/>
    </source>
</evidence>
<evidence type="ECO:0000313" key="5">
    <source>
        <dbReference type="EMBL" id="SHG57526.1"/>
    </source>
</evidence>
<dbReference type="AlphaFoldDB" id="A0A1M5KXR4"/>
<dbReference type="PANTHER" id="PTHR43537:SF41">
    <property type="entry name" value="TRANSCRIPTIONAL REGULATORY PROTEIN"/>
    <property type="match status" value="1"/>
</dbReference>
<keyword evidence="1" id="KW-0805">Transcription regulation</keyword>
<protein>
    <submittedName>
        <fullName evidence="5">Transcriptional regulator, GntR family</fullName>
    </submittedName>
</protein>
<dbReference type="Gene3D" id="1.10.10.10">
    <property type="entry name" value="Winged helix-like DNA-binding domain superfamily/Winged helix DNA-binding domain"/>
    <property type="match status" value="1"/>
</dbReference>
<evidence type="ECO:0000259" key="4">
    <source>
        <dbReference type="PROSITE" id="PS50949"/>
    </source>
</evidence>
<keyword evidence="3" id="KW-0804">Transcription</keyword>
<dbReference type="Gene3D" id="1.20.120.530">
    <property type="entry name" value="GntR ligand-binding domain-like"/>
    <property type="match status" value="1"/>
</dbReference>
<keyword evidence="2" id="KW-0238">DNA-binding</keyword>
<dbReference type="SUPFAM" id="SSF48008">
    <property type="entry name" value="GntR ligand-binding domain-like"/>
    <property type="match status" value="1"/>
</dbReference>
<name>A0A1M5KXR4_9GAMM</name>
<dbReference type="GO" id="GO:0003677">
    <property type="term" value="F:DNA binding"/>
    <property type="evidence" value="ECO:0007669"/>
    <property type="project" value="UniProtKB-KW"/>
</dbReference>
<feature type="domain" description="HTH gntR-type" evidence="4">
    <location>
        <begin position="1"/>
        <end position="64"/>
    </location>
</feature>
<dbReference type="Pfam" id="PF07729">
    <property type="entry name" value="FCD"/>
    <property type="match status" value="1"/>
</dbReference>
<dbReference type="PROSITE" id="PS50949">
    <property type="entry name" value="HTH_GNTR"/>
    <property type="match status" value="1"/>
</dbReference>
<dbReference type="Pfam" id="PF00392">
    <property type="entry name" value="GntR"/>
    <property type="match status" value="1"/>
</dbReference>
<dbReference type="RefSeq" id="WP_072841750.1">
    <property type="nucleotide sequence ID" value="NZ_FQVF01000024.1"/>
</dbReference>
<dbReference type="InterPro" id="IPR036388">
    <property type="entry name" value="WH-like_DNA-bd_sf"/>
</dbReference>
<dbReference type="InterPro" id="IPR011711">
    <property type="entry name" value="GntR_C"/>
</dbReference>
<dbReference type="Proteomes" id="UP000184517">
    <property type="component" value="Unassembled WGS sequence"/>
</dbReference>
<sequence>MDVSQSIKEDILKNQLPRGVPLRQAILSTRYGVSRIPIRDALLSLKSEGWLVPNGKAGVMIPDLNWTEAEDLYLMRAELECLLFSMAFDYISEEDLIKARYFLTELNKENLTLVYKGELNWLFHHTLYRAAERPTLQRMVEGLNKQAVRYLGFQYGPLGYKVRSQNQHEELLLLIESNDKNAALIFLRQHIENAGILLTEFLKKLNT</sequence>
<organism evidence="5 6">
    <name type="scientific">Marinomonas polaris DSM 16579</name>
    <dbReference type="NCBI Taxonomy" id="1122206"/>
    <lineage>
        <taxon>Bacteria</taxon>
        <taxon>Pseudomonadati</taxon>
        <taxon>Pseudomonadota</taxon>
        <taxon>Gammaproteobacteria</taxon>
        <taxon>Oceanospirillales</taxon>
        <taxon>Oceanospirillaceae</taxon>
        <taxon>Marinomonas</taxon>
    </lineage>
</organism>
<proteinExistence type="predicted"/>
<dbReference type="PANTHER" id="PTHR43537">
    <property type="entry name" value="TRANSCRIPTIONAL REGULATOR, GNTR FAMILY"/>
    <property type="match status" value="1"/>
</dbReference>
<evidence type="ECO:0000313" key="6">
    <source>
        <dbReference type="Proteomes" id="UP000184517"/>
    </source>
</evidence>
<keyword evidence="6" id="KW-1185">Reference proteome</keyword>
<dbReference type="InterPro" id="IPR008920">
    <property type="entry name" value="TF_FadR/GntR_C"/>
</dbReference>
<evidence type="ECO:0000256" key="3">
    <source>
        <dbReference type="ARBA" id="ARBA00023163"/>
    </source>
</evidence>
<dbReference type="OrthoDB" id="9799812at2"/>
<dbReference type="SMART" id="SM00895">
    <property type="entry name" value="FCD"/>
    <property type="match status" value="1"/>
</dbReference>
<dbReference type="SUPFAM" id="SSF46785">
    <property type="entry name" value="Winged helix' DNA-binding domain"/>
    <property type="match status" value="1"/>
</dbReference>
<dbReference type="STRING" id="1122206.SAMN02745753_04158"/>
<dbReference type="GO" id="GO:0003700">
    <property type="term" value="F:DNA-binding transcription factor activity"/>
    <property type="evidence" value="ECO:0007669"/>
    <property type="project" value="InterPro"/>
</dbReference>
<dbReference type="InterPro" id="IPR000524">
    <property type="entry name" value="Tscrpt_reg_HTH_GntR"/>
</dbReference>
<dbReference type="SMART" id="SM00345">
    <property type="entry name" value="HTH_GNTR"/>
    <property type="match status" value="1"/>
</dbReference>
<dbReference type="EMBL" id="FQVF01000024">
    <property type="protein sequence ID" value="SHG57526.1"/>
    <property type="molecule type" value="Genomic_DNA"/>
</dbReference>
<gene>
    <name evidence="5" type="ORF">SAMN02745753_04158</name>
</gene>
<reference evidence="6" key="1">
    <citation type="submission" date="2016-11" db="EMBL/GenBank/DDBJ databases">
        <authorList>
            <person name="Varghese N."/>
            <person name="Submissions S."/>
        </authorList>
    </citation>
    <scope>NUCLEOTIDE SEQUENCE [LARGE SCALE GENOMIC DNA]</scope>
    <source>
        <strain evidence="6">DSM 16579</strain>
    </source>
</reference>